<reference evidence="5" key="1">
    <citation type="journal article" date="2014" name="Genome Announc.">
        <title>Draft genome sequence of the formaldehyde-resistant fungus Byssochlamys spectabilis No. 5 (anamorph Paecilomyces variotii No. 5) (NBRC109023).</title>
        <authorList>
            <person name="Oka T."/>
            <person name="Ekino K."/>
            <person name="Fukuda K."/>
            <person name="Nomura Y."/>
        </authorList>
    </citation>
    <scope>NUCLEOTIDE SEQUENCE [LARGE SCALE GENOMIC DNA]</scope>
    <source>
        <strain evidence="5">No. 5 / NBRC 109023</strain>
    </source>
</reference>
<dbReference type="Pfam" id="PF11951">
    <property type="entry name" value="Fungal_trans_2"/>
    <property type="match status" value="1"/>
</dbReference>
<dbReference type="PANTHER" id="PTHR37534:SF48">
    <property type="entry name" value="FINGER DOMAIN PROTEIN, PUTATIVE-RELATED"/>
    <property type="match status" value="1"/>
</dbReference>
<evidence type="ECO:0000313" key="4">
    <source>
        <dbReference type="EMBL" id="GAD92787.1"/>
    </source>
</evidence>
<dbReference type="InParanoid" id="V5FVZ5"/>
<feature type="region of interest" description="Disordered" evidence="3">
    <location>
        <begin position="396"/>
        <end position="436"/>
    </location>
</feature>
<comment type="subcellular location">
    <subcellularLocation>
        <location evidence="1">Nucleus</location>
    </subcellularLocation>
</comment>
<dbReference type="eggNOG" id="ENOG502SKHG">
    <property type="taxonomic scope" value="Eukaryota"/>
</dbReference>
<keyword evidence="5" id="KW-1185">Reference proteome</keyword>
<organism evidence="4 5">
    <name type="scientific">Byssochlamys spectabilis (strain No. 5 / NBRC 109023)</name>
    <name type="common">Paecilomyces variotii</name>
    <dbReference type="NCBI Taxonomy" id="1356009"/>
    <lineage>
        <taxon>Eukaryota</taxon>
        <taxon>Fungi</taxon>
        <taxon>Dikarya</taxon>
        <taxon>Ascomycota</taxon>
        <taxon>Pezizomycotina</taxon>
        <taxon>Eurotiomycetes</taxon>
        <taxon>Eurotiomycetidae</taxon>
        <taxon>Eurotiales</taxon>
        <taxon>Thermoascaceae</taxon>
        <taxon>Paecilomyces</taxon>
    </lineage>
</organism>
<dbReference type="GO" id="GO:0000976">
    <property type="term" value="F:transcription cis-regulatory region binding"/>
    <property type="evidence" value="ECO:0007669"/>
    <property type="project" value="TreeGrafter"/>
</dbReference>
<evidence type="ECO:0000256" key="2">
    <source>
        <dbReference type="ARBA" id="ARBA00023242"/>
    </source>
</evidence>
<gene>
    <name evidence="4" type="ORF">PVAR5_1383</name>
</gene>
<dbReference type="EMBL" id="BAUL01000038">
    <property type="protein sequence ID" value="GAD92787.1"/>
    <property type="molecule type" value="Genomic_DNA"/>
</dbReference>
<protein>
    <recommendedName>
        <fullName evidence="6">Fungal-specific transcription factor domain-containing protein</fullName>
    </recommendedName>
</protein>
<name>V5FVZ5_BYSSN</name>
<dbReference type="OrthoDB" id="18412at2759"/>
<keyword evidence="2" id="KW-0539">Nucleus</keyword>
<dbReference type="GO" id="GO:0045944">
    <property type="term" value="P:positive regulation of transcription by RNA polymerase II"/>
    <property type="evidence" value="ECO:0007669"/>
    <property type="project" value="TreeGrafter"/>
</dbReference>
<dbReference type="InterPro" id="IPR021858">
    <property type="entry name" value="Fun_TF"/>
</dbReference>
<dbReference type="GO" id="GO:0003700">
    <property type="term" value="F:DNA-binding transcription factor activity"/>
    <property type="evidence" value="ECO:0007669"/>
    <property type="project" value="TreeGrafter"/>
</dbReference>
<dbReference type="PANTHER" id="PTHR37534">
    <property type="entry name" value="TRANSCRIPTIONAL ACTIVATOR PROTEIN UGA3"/>
    <property type="match status" value="1"/>
</dbReference>
<evidence type="ECO:0008006" key="6">
    <source>
        <dbReference type="Google" id="ProtNLM"/>
    </source>
</evidence>
<dbReference type="AlphaFoldDB" id="V5FVZ5"/>
<dbReference type="GO" id="GO:0005634">
    <property type="term" value="C:nucleus"/>
    <property type="evidence" value="ECO:0007669"/>
    <property type="project" value="UniProtKB-SubCell"/>
</dbReference>
<comment type="caution">
    <text evidence="4">The sequence shown here is derived from an EMBL/GenBank/DDBJ whole genome shotgun (WGS) entry which is preliminary data.</text>
</comment>
<dbReference type="Proteomes" id="UP000018001">
    <property type="component" value="Unassembled WGS sequence"/>
</dbReference>
<feature type="compositionally biased region" description="Basic residues" evidence="3">
    <location>
        <begin position="485"/>
        <end position="494"/>
    </location>
</feature>
<feature type="compositionally biased region" description="Polar residues" evidence="3">
    <location>
        <begin position="401"/>
        <end position="422"/>
    </location>
</feature>
<evidence type="ECO:0000313" key="5">
    <source>
        <dbReference type="Proteomes" id="UP000018001"/>
    </source>
</evidence>
<sequence>MSSEDSALQLATYNTCIFEELTTLYELQPTPQLYTLTPAHLQYAKKCPRYLLLSFVCMSLVHRINRTRDCSQSYALIETVHRYWGAFIRALREDINVEHRRTSDFMIAGIVSCLLSDVQQGGSSNWRCHLDGTQRLITLRGSIRVLAGSKTLDPLLHCFLCVAILGNTTSPASDLCMAISHFNELDLIVEHYGCRPFAFQMCPQPLLAEIIKVNYLRQRATKLTVLEDLSHEAYEILDRINEFSTEKWVESRFSSKEDWILLANVYQTAVALFCISSLQSVSVLPLSSSLRVRCSTHGQLLLMLLHEAISSPRINRFMLWPLVVLGVQAASGDLEMRLFVEKQLAEMSRRVGTSVPLTAKRVIERFWASGETRWDACFDRPCSLACTQSHKVYCAPKPSEAPTQSQPPTVTDTGSTKPTTNGHGPDQAPPDATVLPTPEALASSKELQELFERYPQLRSRLRDIYKVTLEEEWIEARAPVRGRGFGRGRGRGRGGSRGPWTAEKGFKRGLGRVKNWRDSCEEGSSTGPDAEAFMKFVTLVTGGNSSQSQAI</sequence>
<dbReference type="HOGENOM" id="CLU_494304_0_0_1"/>
<feature type="region of interest" description="Disordered" evidence="3">
    <location>
        <begin position="485"/>
        <end position="504"/>
    </location>
</feature>
<evidence type="ECO:0000256" key="1">
    <source>
        <dbReference type="ARBA" id="ARBA00004123"/>
    </source>
</evidence>
<accession>V5FVZ5</accession>
<evidence type="ECO:0000256" key="3">
    <source>
        <dbReference type="SAM" id="MobiDB-lite"/>
    </source>
</evidence>
<proteinExistence type="predicted"/>